<name>A0A6G1HP38_9PEZI</name>
<protein>
    <submittedName>
        <fullName evidence="1">HAD-like protein</fullName>
    </submittedName>
</protein>
<dbReference type="EMBL" id="ML996702">
    <property type="protein sequence ID" value="KAF2397780.1"/>
    <property type="molecule type" value="Genomic_DNA"/>
</dbReference>
<dbReference type="InterPro" id="IPR023214">
    <property type="entry name" value="HAD_sf"/>
</dbReference>
<gene>
    <name evidence="1" type="ORF">EJ06DRAFT_532778</name>
</gene>
<accession>A0A6G1HP38</accession>
<dbReference type="InterPro" id="IPR023198">
    <property type="entry name" value="PGP-like_dom2"/>
</dbReference>
<dbReference type="Gene3D" id="3.40.50.1000">
    <property type="entry name" value="HAD superfamily/HAD-like"/>
    <property type="match status" value="1"/>
</dbReference>
<dbReference type="OrthoDB" id="1694274at2759"/>
<organism evidence="1 2">
    <name type="scientific">Trichodelitschia bisporula</name>
    <dbReference type="NCBI Taxonomy" id="703511"/>
    <lineage>
        <taxon>Eukaryota</taxon>
        <taxon>Fungi</taxon>
        <taxon>Dikarya</taxon>
        <taxon>Ascomycota</taxon>
        <taxon>Pezizomycotina</taxon>
        <taxon>Dothideomycetes</taxon>
        <taxon>Dothideomycetes incertae sedis</taxon>
        <taxon>Phaeotrichales</taxon>
        <taxon>Phaeotrichaceae</taxon>
        <taxon>Trichodelitschia</taxon>
    </lineage>
</organism>
<dbReference type="Gene3D" id="1.10.150.240">
    <property type="entry name" value="Putative phosphatase, domain 2"/>
    <property type="match status" value="1"/>
</dbReference>
<dbReference type="InterPro" id="IPR052898">
    <property type="entry name" value="ACAD10-like"/>
</dbReference>
<sequence length="301" mass="33076">MASPPKALLFDIGGVCVVSPFQAILDYELANNIPPGYINHTIQGTSPNGSWQRIERGEITLGDTWFSLFGADLQDPERWRAYWSRILADPAKRKLIPAATLAQAKDGVAPPVPNIDVQAMFWNMMRMARSPDRYMYPALKKLRASGRFVVAALSNTIAFPEGIRDEKGVLFNAGLHKHPTGVREIGSPAENGGVGDEREDVKSNFEVFISSAHVGMRKPEQRIYELALSEVTRLGKARGVDIQPHDIVFLDDIGGNLKAAKAVGMRTLKVTLGKSRDAVAELEKLVGMKLLDDDVDAKSRL</sequence>
<dbReference type="Proteomes" id="UP000799640">
    <property type="component" value="Unassembled WGS sequence"/>
</dbReference>
<dbReference type="SUPFAM" id="SSF56784">
    <property type="entry name" value="HAD-like"/>
    <property type="match status" value="1"/>
</dbReference>
<evidence type="ECO:0000313" key="2">
    <source>
        <dbReference type="Proteomes" id="UP000799640"/>
    </source>
</evidence>
<dbReference type="InterPro" id="IPR036412">
    <property type="entry name" value="HAD-like_sf"/>
</dbReference>
<dbReference type="SFLD" id="SFLDG01129">
    <property type="entry name" value="C1.5:_HAD__Beta-PGM__Phosphata"/>
    <property type="match status" value="1"/>
</dbReference>
<dbReference type="PANTHER" id="PTHR47829:SF1">
    <property type="entry name" value="HAD FAMILY PHOSPHATASE"/>
    <property type="match status" value="1"/>
</dbReference>
<keyword evidence="2" id="KW-1185">Reference proteome</keyword>
<evidence type="ECO:0000313" key="1">
    <source>
        <dbReference type="EMBL" id="KAF2397780.1"/>
    </source>
</evidence>
<reference evidence="1" key="1">
    <citation type="journal article" date="2020" name="Stud. Mycol.">
        <title>101 Dothideomycetes genomes: a test case for predicting lifestyles and emergence of pathogens.</title>
        <authorList>
            <person name="Haridas S."/>
            <person name="Albert R."/>
            <person name="Binder M."/>
            <person name="Bloem J."/>
            <person name="Labutti K."/>
            <person name="Salamov A."/>
            <person name="Andreopoulos B."/>
            <person name="Baker S."/>
            <person name="Barry K."/>
            <person name="Bills G."/>
            <person name="Bluhm B."/>
            <person name="Cannon C."/>
            <person name="Castanera R."/>
            <person name="Culley D."/>
            <person name="Daum C."/>
            <person name="Ezra D."/>
            <person name="Gonzalez J."/>
            <person name="Henrissat B."/>
            <person name="Kuo A."/>
            <person name="Liang C."/>
            <person name="Lipzen A."/>
            <person name="Lutzoni F."/>
            <person name="Magnuson J."/>
            <person name="Mondo S."/>
            <person name="Nolan M."/>
            <person name="Ohm R."/>
            <person name="Pangilinan J."/>
            <person name="Park H.-J."/>
            <person name="Ramirez L."/>
            <person name="Alfaro M."/>
            <person name="Sun H."/>
            <person name="Tritt A."/>
            <person name="Yoshinaga Y."/>
            <person name="Zwiers L.-H."/>
            <person name="Turgeon B."/>
            <person name="Goodwin S."/>
            <person name="Spatafora J."/>
            <person name="Crous P."/>
            <person name="Grigoriev I."/>
        </authorList>
    </citation>
    <scope>NUCLEOTIDE SEQUENCE</scope>
    <source>
        <strain evidence="1">CBS 262.69</strain>
    </source>
</reference>
<proteinExistence type="predicted"/>
<dbReference type="SFLD" id="SFLDS00003">
    <property type="entry name" value="Haloacid_Dehalogenase"/>
    <property type="match status" value="1"/>
</dbReference>
<dbReference type="PANTHER" id="PTHR47829">
    <property type="entry name" value="HYDROLASE, PUTATIVE (AFU_ORTHOLOGUE AFUA_1G12880)-RELATED"/>
    <property type="match status" value="1"/>
</dbReference>
<dbReference type="AlphaFoldDB" id="A0A6G1HP38"/>